<evidence type="ECO:0008006" key="8">
    <source>
        <dbReference type="Google" id="ProtNLM"/>
    </source>
</evidence>
<evidence type="ECO:0000256" key="3">
    <source>
        <dbReference type="ARBA" id="ARBA00022692"/>
    </source>
</evidence>
<dbReference type="NCBIfam" id="TIGR02532">
    <property type="entry name" value="IV_pilin_GFxxxE"/>
    <property type="match status" value="1"/>
</dbReference>
<feature type="non-terminal residue" evidence="7">
    <location>
        <position position="55"/>
    </location>
</feature>
<proteinExistence type="predicted"/>
<organism evidence="7">
    <name type="scientific">marine sediment metagenome</name>
    <dbReference type="NCBI Taxonomy" id="412755"/>
    <lineage>
        <taxon>unclassified sequences</taxon>
        <taxon>metagenomes</taxon>
        <taxon>ecological metagenomes</taxon>
    </lineage>
</organism>
<evidence type="ECO:0000256" key="1">
    <source>
        <dbReference type="ARBA" id="ARBA00004167"/>
    </source>
</evidence>
<dbReference type="Pfam" id="PF07963">
    <property type="entry name" value="N_methyl"/>
    <property type="match status" value="1"/>
</dbReference>
<evidence type="ECO:0000313" key="7">
    <source>
        <dbReference type="EMBL" id="GAG97908.1"/>
    </source>
</evidence>
<dbReference type="PROSITE" id="PS00409">
    <property type="entry name" value="PROKAR_NTER_METHYL"/>
    <property type="match status" value="1"/>
</dbReference>
<reference evidence="7" key="1">
    <citation type="journal article" date="2014" name="Front. Microbiol.">
        <title>High frequency of phylogenetically diverse reductive dehalogenase-homologous genes in deep subseafloor sedimentary metagenomes.</title>
        <authorList>
            <person name="Kawai M."/>
            <person name="Futagami T."/>
            <person name="Toyoda A."/>
            <person name="Takaki Y."/>
            <person name="Nishi S."/>
            <person name="Hori S."/>
            <person name="Arai W."/>
            <person name="Tsubouchi T."/>
            <person name="Morono Y."/>
            <person name="Uchiyama I."/>
            <person name="Ito T."/>
            <person name="Fujiyama A."/>
            <person name="Inagaki F."/>
            <person name="Takami H."/>
        </authorList>
    </citation>
    <scope>NUCLEOTIDE SEQUENCE</scope>
    <source>
        <strain evidence="7">Expedition CK06-06</strain>
    </source>
</reference>
<sequence length="55" mass="5979">MNKLLSKKEGFTLIELMIVVAIIGILAAIAIPAFINYVKRSKTSEAGANLKSLFQ</sequence>
<dbReference type="Gene3D" id="3.30.700.10">
    <property type="entry name" value="Glycoprotein, Type 4 Pilin"/>
    <property type="match status" value="1"/>
</dbReference>
<name>X1CP31_9ZZZZ</name>
<evidence type="ECO:0000256" key="6">
    <source>
        <dbReference type="SAM" id="Phobius"/>
    </source>
</evidence>
<dbReference type="PANTHER" id="PTHR30093:SF44">
    <property type="entry name" value="TYPE II SECRETION SYSTEM CORE PROTEIN G"/>
    <property type="match status" value="1"/>
</dbReference>
<dbReference type="AlphaFoldDB" id="X1CP31"/>
<dbReference type="GO" id="GO:0016020">
    <property type="term" value="C:membrane"/>
    <property type="evidence" value="ECO:0007669"/>
    <property type="project" value="UniProtKB-SubCell"/>
</dbReference>
<dbReference type="SUPFAM" id="SSF54523">
    <property type="entry name" value="Pili subunits"/>
    <property type="match status" value="1"/>
</dbReference>
<evidence type="ECO:0000256" key="5">
    <source>
        <dbReference type="ARBA" id="ARBA00023136"/>
    </source>
</evidence>
<protein>
    <recommendedName>
        <fullName evidence="8">Prepilin-type N-terminal cleavage/methylation domain-containing protein</fullName>
    </recommendedName>
</protein>
<keyword evidence="4 6" id="KW-1133">Transmembrane helix</keyword>
<dbReference type="InterPro" id="IPR012902">
    <property type="entry name" value="N_methyl_site"/>
</dbReference>
<evidence type="ECO:0000256" key="4">
    <source>
        <dbReference type="ARBA" id="ARBA00022989"/>
    </source>
</evidence>
<keyword evidence="3 6" id="KW-0812">Transmembrane</keyword>
<feature type="transmembrane region" description="Helical" evidence="6">
    <location>
        <begin position="12"/>
        <end position="35"/>
    </location>
</feature>
<comment type="subcellular location">
    <subcellularLocation>
        <location evidence="1">Membrane</location>
        <topology evidence="1">Single-pass membrane protein</topology>
    </subcellularLocation>
</comment>
<gene>
    <name evidence="7" type="ORF">S01H4_49242</name>
</gene>
<dbReference type="EMBL" id="BART01027838">
    <property type="protein sequence ID" value="GAG97908.1"/>
    <property type="molecule type" value="Genomic_DNA"/>
</dbReference>
<dbReference type="InterPro" id="IPR045584">
    <property type="entry name" value="Pilin-like"/>
</dbReference>
<accession>X1CP31</accession>
<dbReference type="PANTHER" id="PTHR30093">
    <property type="entry name" value="GENERAL SECRETION PATHWAY PROTEIN G"/>
    <property type="match status" value="1"/>
</dbReference>
<keyword evidence="2" id="KW-0488">Methylation</keyword>
<keyword evidence="5 6" id="KW-0472">Membrane</keyword>
<evidence type="ECO:0000256" key="2">
    <source>
        <dbReference type="ARBA" id="ARBA00022481"/>
    </source>
</evidence>
<comment type="caution">
    <text evidence="7">The sequence shown here is derived from an EMBL/GenBank/DDBJ whole genome shotgun (WGS) entry which is preliminary data.</text>
</comment>